<dbReference type="InterPro" id="IPR023833">
    <property type="entry name" value="Signal_pept_SipW-depend-type"/>
</dbReference>
<comment type="caution">
    <text evidence="2">The sequence shown here is derived from an EMBL/GenBank/DDBJ whole genome shotgun (WGS) entry which is preliminary data.</text>
</comment>
<evidence type="ECO:0000313" key="3">
    <source>
        <dbReference type="Proteomes" id="UP000310263"/>
    </source>
</evidence>
<organism evidence="2 3">
    <name type="scientific">Muricaecibacterium torontonense</name>
    <dbReference type="NCBI Taxonomy" id="3032871"/>
    <lineage>
        <taxon>Bacteria</taxon>
        <taxon>Bacillati</taxon>
        <taxon>Actinomycetota</taxon>
        <taxon>Coriobacteriia</taxon>
        <taxon>Coriobacteriales</taxon>
        <taxon>Atopobiaceae</taxon>
        <taxon>Muricaecibacterium</taxon>
    </lineage>
</organism>
<dbReference type="Proteomes" id="UP000310263">
    <property type="component" value="Unassembled WGS sequence"/>
</dbReference>
<accession>A0A4S2EYV5</accession>
<evidence type="ECO:0000313" key="2">
    <source>
        <dbReference type="EMBL" id="TGY61716.1"/>
    </source>
</evidence>
<name>A0A4S2EYV5_9ACTN</name>
<dbReference type="NCBIfam" id="TIGR04088">
    <property type="entry name" value="cognate_SipW"/>
    <property type="match status" value="1"/>
</dbReference>
<protein>
    <submittedName>
        <fullName evidence="2">Uncharacterized protein</fullName>
    </submittedName>
</protein>
<feature type="region of interest" description="Disordered" evidence="1">
    <location>
        <begin position="68"/>
        <end position="93"/>
    </location>
</feature>
<proteinExistence type="predicted"/>
<dbReference type="AlphaFoldDB" id="A0A4S2EYV5"/>
<keyword evidence="3" id="KW-1185">Reference proteome</keyword>
<reference evidence="2 3" key="1">
    <citation type="submission" date="2019-04" db="EMBL/GenBank/DDBJ databases">
        <title>Microbes associate with the intestines of laboratory mice.</title>
        <authorList>
            <person name="Navarre W."/>
            <person name="Wong E."/>
            <person name="Huang K."/>
            <person name="Tropini C."/>
            <person name="Ng K."/>
            <person name="Yu B."/>
        </authorList>
    </citation>
    <scope>NUCLEOTIDE SEQUENCE [LARGE SCALE GENOMIC DNA]</scope>
    <source>
        <strain evidence="2 3">NM07_P-09</strain>
    </source>
</reference>
<dbReference type="OrthoDB" id="1827788at2"/>
<gene>
    <name evidence="2" type="ORF">E5334_06840</name>
</gene>
<dbReference type="EMBL" id="SRYE01000004">
    <property type="protein sequence ID" value="TGY61716.1"/>
    <property type="molecule type" value="Genomic_DNA"/>
</dbReference>
<sequence>MNWMSKRVRIRSSSKLHRRRAAIVAFAALLLLSVGGLWAYFTDSQSVSNAFTVVKYLKISIEEPAWDTTDTDGDGIPDASQNVTPTKEVAKDPQIKNESDTAVWMIAQVKVPYVTVATATDEGARQEEAPQQLFEWVLEEGWIEPEEPQLVDDGAAMLHTYLATQPVGVHKSTPPLFTKVRLINLIEGSFSGPCSIDITGCAIQAAGFETPEAAWSAYQTQNA</sequence>
<evidence type="ECO:0000256" key="1">
    <source>
        <dbReference type="SAM" id="MobiDB-lite"/>
    </source>
</evidence>